<keyword evidence="3" id="KW-1185">Reference proteome</keyword>
<dbReference type="EMBL" id="JABXWT010000011">
    <property type="protein sequence ID" value="NVO57370.1"/>
    <property type="molecule type" value="Genomic_DNA"/>
</dbReference>
<name>A0ABX2PT69_9RHOB</name>
<organism evidence="2 3">
    <name type="scientific">Ruegeria haliotis</name>
    <dbReference type="NCBI Taxonomy" id="2747601"/>
    <lineage>
        <taxon>Bacteria</taxon>
        <taxon>Pseudomonadati</taxon>
        <taxon>Pseudomonadota</taxon>
        <taxon>Alphaproteobacteria</taxon>
        <taxon>Rhodobacterales</taxon>
        <taxon>Roseobacteraceae</taxon>
        <taxon>Ruegeria</taxon>
    </lineage>
</organism>
<dbReference type="RefSeq" id="WP_176866424.1">
    <property type="nucleotide sequence ID" value="NZ_JABXWT010000011.1"/>
</dbReference>
<sequence length="108" mass="11842">MLRNVIVVLFTVAASSAFAGEKEFRCTSDVSEDEIQIFQGDDPTNARLIYQDTEGTASVAHGLDGVTFIHIKPDEVWTLVLHFPTMTYELSTHGATTLEDHGHCTTDG</sequence>
<evidence type="ECO:0000313" key="3">
    <source>
        <dbReference type="Proteomes" id="UP000630805"/>
    </source>
</evidence>
<keyword evidence="1" id="KW-0732">Signal</keyword>
<proteinExistence type="predicted"/>
<feature type="chain" id="PRO_5046600740" evidence="1">
    <location>
        <begin position="20"/>
        <end position="108"/>
    </location>
</feature>
<protein>
    <submittedName>
        <fullName evidence="2">Uncharacterized protein</fullName>
    </submittedName>
</protein>
<accession>A0ABX2PT69</accession>
<dbReference type="Proteomes" id="UP000630805">
    <property type="component" value="Unassembled WGS sequence"/>
</dbReference>
<reference evidence="2 3" key="1">
    <citation type="submission" date="2020-06" db="EMBL/GenBank/DDBJ databases">
        <authorList>
            <person name="Cao W.R."/>
        </authorList>
    </citation>
    <scope>NUCLEOTIDE SEQUENCE [LARGE SCALE GENOMIC DNA]</scope>
    <source>
        <strain evidence="2 3">B1Z28</strain>
    </source>
</reference>
<gene>
    <name evidence="2" type="ORF">HW561_16365</name>
</gene>
<evidence type="ECO:0000313" key="2">
    <source>
        <dbReference type="EMBL" id="NVO57370.1"/>
    </source>
</evidence>
<feature type="signal peptide" evidence="1">
    <location>
        <begin position="1"/>
        <end position="19"/>
    </location>
</feature>
<evidence type="ECO:0000256" key="1">
    <source>
        <dbReference type="SAM" id="SignalP"/>
    </source>
</evidence>
<comment type="caution">
    <text evidence="2">The sequence shown here is derived from an EMBL/GenBank/DDBJ whole genome shotgun (WGS) entry which is preliminary data.</text>
</comment>